<keyword evidence="3" id="KW-0862">Zinc</keyword>
<dbReference type="PROSITE" id="PS00028">
    <property type="entry name" value="ZINC_FINGER_C2H2_1"/>
    <property type="match status" value="1"/>
</dbReference>
<dbReference type="SMART" id="SM00271">
    <property type="entry name" value="DnaJ"/>
    <property type="match status" value="1"/>
</dbReference>
<feature type="domain" description="J" evidence="5">
    <location>
        <begin position="5"/>
        <end position="78"/>
    </location>
</feature>
<dbReference type="GO" id="GO:0008270">
    <property type="term" value="F:zinc ion binding"/>
    <property type="evidence" value="ECO:0007669"/>
    <property type="project" value="UniProtKB-KW"/>
</dbReference>
<dbReference type="SUPFAM" id="SSF46565">
    <property type="entry name" value="Chaperone J-domain"/>
    <property type="match status" value="1"/>
</dbReference>
<evidence type="ECO:0000259" key="5">
    <source>
        <dbReference type="PROSITE" id="PS50076"/>
    </source>
</evidence>
<dbReference type="InterPro" id="IPR022755">
    <property type="entry name" value="Znf_C2H2_jaz"/>
</dbReference>
<evidence type="ECO:0000256" key="4">
    <source>
        <dbReference type="SAM" id="MobiDB-lite"/>
    </source>
</evidence>
<keyword evidence="2" id="KW-0863">Zinc-finger</keyword>
<accession>A0A9W7YAD7</accession>
<dbReference type="EMBL" id="JANBOI010000092">
    <property type="protein sequence ID" value="KAJ1734145.1"/>
    <property type="molecule type" value="Genomic_DNA"/>
</dbReference>
<dbReference type="PANTHER" id="PTHR44029">
    <property type="entry name" value="DNAJ HOMOLOG SUBFAMILY C MEMBER 21"/>
    <property type="match status" value="1"/>
</dbReference>
<feature type="compositionally biased region" description="Basic and acidic residues" evidence="4">
    <location>
        <begin position="499"/>
        <end position="508"/>
    </location>
</feature>
<dbReference type="Gene3D" id="3.30.160.60">
    <property type="entry name" value="Classic Zinc Finger"/>
    <property type="match status" value="1"/>
</dbReference>
<dbReference type="GO" id="GO:0003676">
    <property type="term" value="F:nucleic acid binding"/>
    <property type="evidence" value="ECO:0007669"/>
    <property type="project" value="InterPro"/>
</dbReference>
<sequence length="508" mass="57772">MARTCYYELLGVERSAAESDLKKAYRQQALIWHPGMSAPQRRPNHGNVEEATRIFAEIKEAYETLSDPHERAWYDNHREQILREDDNVSGVAASYEQTGQATNVSFTPTPALMRFFSVASFCGFGDSPTGFFAVYRDLFAKLRDEELEVYDPDTEDSLDLIRELHFGDAHTLYDEDDARARAQGRPPRRSNGTGSTLRDFYNFWTTFSTRKSFGWFDRYRLSDADNRQIRRLMEKENKRLRDKARREFVETVQNLAAWMKKRDPRYKRFVDERQQQQHARAADRRRRVAEQRAAVIDSAGSYIRQEWEEVDYTSLLDEYLGSDSASESEGASTTSGAAAADADGPPQISAACSPSDDLACAACDKAFKTAAQKANHEQSKKHQKAVRQIRREMLREERRLTREHGNGVPAPAPHYGACSSDNSDYRTASDHSDGSGRVAYRDDEDDVLAQMVRELAMAQAAQGKKAKKTRKHCTQTAAVPMESKLRRLRINKPDAPAQAKRDARVSKL</sequence>
<dbReference type="OrthoDB" id="5894at2759"/>
<organism evidence="6 7">
    <name type="scientific">Coemansia biformis</name>
    <dbReference type="NCBI Taxonomy" id="1286918"/>
    <lineage>
        <taxon>Eukaryota</taxon>
        <taxon>Fungi</taxon>
        <taxon>Fungi incertae sedis</taxon>
        <taxon>Zoopagomycota</taxon>
        <taxon>Kickxellomycotina</taxon>
        <taxon>Kickxellomycetes</taxon>
        <taxon>Kickxellales</taxon>
        <taxon>Kickxellaceae</taxon>
        <taxon>Coemansia</taxon>
    </lineage>
</organism>
<feature type="compositionally biased region" description="Low complexity" evidence="4">
    <location>
        <begin position="323"/>
        <end position="344"/>
    </location>
</feature>
<dbReference type="InterPro" id="IPR013087">
    <property type="entry name" value="Znf_C2H2_type"/>
</dbReference>
<dbReference type="GO" id="GO:0005737">
    <property type="term" value="C:cytoplasm"/>
    <property type="evidence" value="ECO:0007669"/>
    <property type="project" value="TreeGrafter"/>
</dbReference>
<dbReference type="Gene3D" id="1.10.287.110">
    <property type="entry name" value="DnaJ domain"/>
    <property type="match status" value="1"/>
</dbReference>
<feature type="compositionally biased region" description="Basic residues" evidence="4">
    <location>
        <begin position="464"/>
        <end position="473"/>
    </location>
</feature>
<dbReference type="PROSITE" id="PS50076">
    <property type="entry name" value="DNAJ_2"/>
    <property type="match status" value="1"/>
</dbReference>
<name>A0A9W7YAD7_9FUNG</name>
<evidence type="ECO:0000256" key="2">
    <source>
        <dbReference type="ARBA" id="ARBA00022771"/>
    </source>
</evidence>
<dbReference type="InterPro" id="IPR051964">
    <property type="entry name" value="Chaperone_stress_response"/>
</dbReference>
<comment type="caution">
    <text evidence="6">The sequence shown here is derived from an EMBL/GenBank/DDBJ whole genome shotgun (WGS) entry which is preliminary data.</text>
</comment>
<keyword evidence="1" id="KW-0479">Metal-binding</keyword>
<dbReference type="InterPro" id="IPR001623">
    <property type="entry name" value="DnaJ_domain"/>
</dbReference>
<feature type="region of interest" description="Disordered" evidence="4">
    <location>
        <begin position="323"/>
        <end position="350"/>
    </location>
</feature>
<dbReference type="Proteomes" id="UP001143981">
    <property type="component" value="Unassembled WGS sequence"/>
</dbReference>
<dbReference type="PRINTS" id="PR00625">
    <property type="entry name" value="JDOMAIN"/>
</dbReference>
<evidence type="ECO:0000256" key="1">
    <source>
        <dbReference type="ARBA" id="ARBA00022723"/>
    </source>
</evidence>
<dbReference type="Pfam" id="PF00226">
    <property type="entry name" value="DnaJ"/>
    <property type="match status" value="1"/>
</dbReference>
<evidence type="ECO:0000313" key="7">
    <source>
        <dbReference type="Proteomes" id="UP001143981"/>
    </source>
</evidence>
<evidence type="ECO:0000256" key="3">
    <source>
        <dbReference type="ARBA" id="ARBA00022833"/>
    </source>
</evidence>
<dbReference type="Pfam" id="PF21884">
    <property type="entry name" value="ZUO1-like_ZHD"/>
    <property type="match status" value="1"/>
</dbReference>
<protein>
    <recommendedName>
        <fullName evidence="5">J domain-containing protein</fullName>
    </recommendedName>
</protein>
<feature type="region of interest" description="Disordered" evidence="4">
    <location>
        <begin position="400"/>
        <end position="441"/>
    </location>
</feature>
<dbReference type="PROSITE" id="PS00636">
    <property type="entry name" value="DNAJ_1"/>
    <property type="match status" value="1"/>
</dbReference>
<dbReference type="SUPFAM" id="SSF57667">
    <property type="entry name" value="beta-beta-alpha zinc fingers"/>
    <property type="match status" value="1"/>
</dbReference>
<feature type="compositionally biased region" description="Basic and acidic residues" evidence="4">
    <location>
        <begin position="423"/>
        <end position="434"/>
    </location>
</feature>
<evidence type="ECO:0000313" key="6">
    <source>
        <dbReference type="EMBL" id="KAJ1734145.1"/>
    </source>
</evidence>
<dbReference type="SMART" id="SM00451">
    <property type="entry name" value="ZnF_U1"/>
    <property type="match status" value="1"/>
</dbReference>
<reference evidence="6" key="1">
    <citation type="submission" date="2022-07" db="EMBL/GenBank/DDBJ databases">
        <title>Phylogenomic reconstructions and comparative analyses of Kickxellomycotina fungi.</title>
        <authorList>
            <person name="Reynolds N.K."/>
            <person name="Stajich J.E."/>
            <person name="Barry K."/>
            <person name="Grigoriev I.V."/>
            <person name="Crous P."/>
            <person name="Smith M.E."/>
        </authorList>
    </citation>
    <scope>NUCLEOTIDE SEQUENCE</scope>
    <source>
        <strain evidence="6">BCRC 34381</strain>
    </source>
</reference>
<proteinExistence type="predicted"/>
<dbReference type="CDD" id="cd06257">
    <property type="entry name" value="DnaJ"/>
    <property type="match status" value="1"/>
</dbReference>
<dbReference type="InterPro" id="IPR018253">
    <property type="entry name" value="DnaJ_domain_CS"/>
</dbReference>
<dbReference type="InterPro" id="IPR036236">
    <property type="entry name" value="Znf_C2H2_sf"/>
</dbReference>
<gene>
    <name evidence="6" type="ORF">LPJ61_001220</name>
</gene>
<dbReference type="InterPro" id="IPR054076">
    <property type="entry name" value="ZUO1-like_ZHD"/>
</dbReference>
<dbReference type="InterPro" id="IPR036869">
    <property type="entry name" value="J_dom_sf"/>
</dbReference>
<dbReference type="PANTHER" id="PTHR44029:SF1">
    <property type="entry name" value="DNAJ HOMOLOG SUBFAMILY C MEMBER 21"/>
    <property type="match status" value="1"/>
</dbReference>
<dbReference type="Pfam" id="PF12171">
    <property type="entry name" value="zf-C2H2_jaz"/>
    <property type="match status" value="1"/>
</dbReference>
<keyword evidence="7" id="KW-1185">Reference proteome</keyword>
<feature type="region of interest" description="Disordered" evidence="4">
    <location>
        <begin position="460"/>
        <end position="508"/>
    </location>
</feature>
<dbReference type="InterPro" id="IPR003604">
    <property type="entry name" value="Matrin/U1-like-C_Znf_C2H2"/>
</dbReference>
<dbReference type="AlphaFoldDB" id="A0A9W7YAD7"/>